<dbReference type="PANTHER" id="PTHR43776:SF7">
    <property type="entry name" value="D,D-DIPEPTIDE TRANSPORT ATP-BINDING PROTEIN DDPF-RELATED"/>
    <property type="match status" value="1"/>
</dbReference>
<dbReference type="RefSeq" id="WP_378309425.1">
    <property type="nucleotide sequence ID" value="NZ_JBHUKS010000026.1"/>
</dbReference>
<evidence type="ECO:0000256" key="2">
    <source>
        <dbReference type="ARBA" id="ARBA00022448"/>
    </source>
</evidence>
<keyword evidence="4 6" id="KW-0067">ATP-binding</keyword>
<evidence type="ECO:0000256" key="1">
    <source>
        <dbReference type="ARBA" id="ARBA00005417"/>
    </source>
</evidence>
<dbReference type="InterPro" id="IPR050319">
    <property type="entry name" value="ABC_transp_ATP-bind"/>
</dbReference>
<evidence type="ECO:0000256" key="3">
    <source>
        <dbReference type="ARBA" id="ARBA00022741"/>
    </source>
</evidence>
<reference evidence="7" key="1">
    <citation type="journal article" date="2019" name="Int. J. Syst. Evol. Microbiol.">
        <title>The Global Catalogue of Microorganisms (GCM) 10K type strain sequencing project: providing services to taxonomists for standard genome sequencing and annotation.</title>
        <authorList>
            <consortium name="The Broad Institute Genomics Platform"/>
            <consortium name="The Broad Institute Genome Sequencing Center for Infectious Disease"/>
            <person name="Wu L."/>
            <person name="Ma J."/>
        </authorList>
    </citation>
    <scope>NUCLEOTIDE SEQUENCE [LARGE SCALE GENOMIC DNA]</scope>
    <source>
        <strain evidence="7">CGMCC 4.7641</strain>
    </source>
</reference>
<dbReference type="NCBIfam" id="NF008453">
    <property type="entry name" value="PRK11308.1"/>
    <property type="match status" value="2"/>
</dbReference>
<evidence type="ECO:0000313" key="6">
    <source>
        <dbReference type="EMBL" id="MFD2472065.1"/>
    </source>
</evidence>
<comment type="similarity">
    <text evidence="1">Belongs to the ABC transporter superfamily.</text>
</comment>
<dbReference type="PROSITE" id="PS50893">
    <property type="entry name" value="ABC_TRANSPORTER_2"/>
    <property type="match status" value="2"/>
</dbReference>
<gene>
    <name evidence="6" type="ORF">ACFSVL_32035</name>
</gene>
<feature type="domain" description="ABC transporter" evidence="5">
    <location>
        <begin position="12"/>
        <end position="260"/>
    </location>
</feature>
<dbReference type="EMBL" id="JBHUKS010000026">
    <property type="protein sequence ID" value="MFD2472065.1"/>
    <property type="molecule type" value="Genomic_DNA"/>
</dbReference>
<dbReference type="SMART" id="SM00382">
    <property type="entry name" value="AAA"/>
    <property type="match status" value="2"/>
</dbReference>
<dbReference type="InterPro" id="IPR013563">
    <property type="entry name" value="Oligopep_ABC_C"/>
</dbReference>
<dbReference type="CDD" id="cd03257">
    <property type="entry name" value="ABC_NikE_OppD_transporters"/>
    <property type="match status" value="2"/>
</dbReference>
<dbReference type="PANTHER" id="PTHR43776">
    <property type="entry name" value="TRANSPORT ATP-BINDING PROTEIN"/>
    <property type="match status" value="1"/>
</dbReference>
<name>A0ABW5HFH4_9PSEU</name>
<comment type="caution">
    <text evidence="6">The sequence shown here is derived from an EMBL/GenBank/DDBJ whole genome shotgun (WGS) entry which is preliminary data.</text>
</comment>
<dbReference type="InterPro" id="IPR017871">
    <property type="entry name" value="ABC_transporter-like_CS"/>
</dbReference>
<proteinExistence type="inferred from homology"/>
<keyword evidence="2" id="KW-0813">Transport</keyword>
<dbReference type="NCBIfam" id="TIGR01727">
    <property type="entry name" value="oligo_HPY"/>
    <property type="match status" value="1"/>
</dbReference>
<dbReference type="Pfam" id="PF08352">
    <property type="entry name" value="oligo_HPY"/>
    <property type="match status" value="2"/>
</dbReference>
<dbReference type="InterPro" id="IPR003439">
    <property type="entry name" value="ABC_transporter-like_ATP-bd"/>
</dbReference>
<organism evidence="6 7">
    <name type="scientific">Amycolatopsis silviterrae</name>
    <dbReference type="NCBI Taxonomy" id="1656914"/>
    <lineage>
        <taxon>Bacteria</taxon>
        <taxon>Bacillati</taxon>
        <taxon>Actinomycetota</taxon>
        <taxon>Actinomycetes</taxon>
        <taxon>Pseudonocardiales</taxon>
        <taxon>Pseudonocardiaceae</taxon>
        <taxon>Amycolatopsis</taxon>
    </lineage>
</organism>
<protein>
    <submittedName>
        <fullName evidence="6">ABC transporter ATP-binding protein</fullName>
    </submittedName>
</protein>
<sequence>MTAVAETVKQAIEVADLRVDLADRDVNVVRDIGFSLRPGQILGVIGESGSGKTTVGSALLGYARPGTRITGGSVVVDGVDVLSLRGPALRKRRGELISYVPQDPFSSLNPCRRLGAQLAETLAVHGVDSKAEQRERIERILEDVRLPSTKEFLRRYPHEISGGQQQRIVIAMGFICNPKVVVLDEPTTGLDVTTQAHVLRMVRELCERHRTAGIYVSHDLAVVGGLADRIGVMYYGRLVEAGPADAIVRAAGHPYSRGLIQVIPDPHRRRVLSSVRGRVAPLDERPDGCVFAARCDLAEPECRTGEIQPVALESGHVAMCRRTEVVRSSPPANAALAARVSAPAEAGQGFLSVRELTASYSGYQVLKDIGLDVPRGLVTALVGESGSGKTTLGRCIAGLHEEATGAMTVGGSPLRFGARNRSREERRTVQYIFQNASEALNPRRSVRDSIAEPLITLGSVAGSAELDERVDALLDDVALNPRLATRRPSELSGGERQRVTIARALATDPSLLVCDEITSALDVSVQASILLLIERLCAEKNLTLLFVTHNLAVVRAIADRVAVLDTGVIVEEGAVDQVLDSPQHAYTQALLKDTPALDLD</sequence>
<dbReference type="Pfam" id="PF00005">
    <property type="entry name" value="ABC_tran"/>
    <property type="match status" value="2"/>
</dbReference>
<dbReference type="GO" id="GO:0005524">
    <property type="term" value="F:ATP binding"/>
    <property type="evidence" value="ECO:0007669"/>
    <property type="project" value="UniProtKB-KW"/>
</dbReference>
<evidence type="ECO:0000313" key="7">
    <source>
        <dbReference type="Proteomes" id="UP001597483"/>
    </source>
</evidence>
<feature type="domain" description="ABC transporter" evidence="5">
    <location>
        <begin position="351"/>
        <end position="591"/>
    </location>
</feature>
<dbReference type="InterPro" id="IPR027417">
    <property type="entry name" value="P-loop_NTPase"/>
</dbReference>
<keyword evidence="3" id="KW-0547">Nucleotide-binding</keyword>
<accession>A0ABW5HFH4</accession>
<evidence type="ECO:0000256" key="4">
    <source>
        <dbReference type="ARBA" id="ARBA00022840"/>
    </source>
</evidence>
<dbReference type="PROSITE" id="PS00211">
    <property type="entry name" value="ABC_TRANSPORTER_1"/>
    <property type="match status" value="2"/>
</dbReference>
<evidence type="ECO:0000259" key="5">
    <source>
        <dbReference type="PROSITE" id="PS50893"/>
    </source>
</evidence>
<keyword evidence="7" id="KW-1185">Reference proteome</keyword>
<dbReference type="Proteomes" id="UP001597483">
    <property type="component" value="Unassembled WGS sequence"/>
</dbReference>
<dbReference type="SUPFAM" id="SSF52540">
    <property type="entry name" value="P-loop containing nucleoside triphosphate hydrolases"/>
    <property type="match status" value="2"/>
</dbReference>
<dbReference type="InterPro" id="IPR003593">
    <property type="entry name" value="AAA+_ATPase"/>
</dbReference>
<dbReference type="Gene3D" id="3.40.50.300">
    <property type="entry name" value="P-loop containing nucleotide triphosphate hydrolases"/>
    <property type="match status" value="2"/>
</dbReference>